<name>A0A7R9UG27_9STRA</name>
<dbReference type="InterPro" id="IPR006652">
    <property type="entry name" value="Kelch_1"/>
</dbReference>
<dbReference type="EMBL" id="HBEA01016604">
    <property type="protein sequence ID" value="CAD8263171.1"/>
    <property type="molecule type" value="Transcribed_RNA"/>
</dbReference>
<dbReference type="AlphaFoldDB" id="A0A7R9UG27"/>
<reference evidence="4" key="1">
    <citation type="submission" date="2021-01" db="EMBL/GenBank/DDBJ databases">
        <authorList>
            <person name="Corre E."/>
            <person name="Pelletier E."/>
            <person name="Niang G."/>
            <person name="Scheremetjew M."/>
            <person name="Finn R."/>
            <person name="Kale V."/>
            <person name="Holt S."/>
            <person name="Cochrane G."/>
            <person name="Meng A."/>
            <person name="Brown T."/>
            <person name="Cohen L."/>
        </authorList>
    </citation>
    <scope>NUCLEOTIDE SEQUENCE</scope>
    <source>
        <strain evidence="4">CCMP2078</strain>
    </source>
</reference>
<evidence type="ECO:0000256" key="2">
    <source>
        <dbReference type="ARBA" id="ARBA00022737"/>
    </source>
</evidence>
<organism evidence="4">
    <name type="scientific">Pinguiococcus pyrenoidosus</name>
    <dbReference type="NCBI Taxonomy" id="172671"/>
    <lineage>
        <taxon>Eukaryota</taxon>
        <taxon>Sar</taxon>
        <taxon>Stramenopiles</taxon>
        <taxon>Ochrophyta</taxon>
        <taxon>Pinguiophyceae</taxon>
        <taxon>Pinguiochrysidales</taxon>
        <taxon>Pinguiochrysidaceae</taxon>
        <taxon>Pinguiococcus</taxon>
    </lineage>
</organism>
<dbReference type="SMART" id="SM00225">
    <property type="entry name" value="BTB"/>
    <property type="match status" value="1"/>
</dbReference>
<evidence type="ECO:0000256" key="1">
    <source>
        <dbReference type="ARBA" id="ARBA00022441"/>
    </source>
</evidence>
<dbReference type="PANTHER" id="PTHR24413">
    <property type="entry name" value="SPECKLE-TYPE POZ PROTEIN"/>
    <property type="match status" value="1"/>
</dbReference>
<dbReference type="Pfam" id="PF00651">
    <property type="entry name" value="BTB"/>
    <property type="match status" value="1"/>
</dbReference>
<keyword evidence="1" id="KW-0880">Kelch repeat</keyword>
<dbReference type="Gene3D" id="3.30.710.10">
    <property type="entry name" value="Potassium Channel Kv1.1, Chain A"/>
    <property type="match status" value="1"/>
</dbReference>
<accession>A0A7R9UG27</accession>
<proteinExistence type="predicted"/>
<gene>
    <name evidence="4" type="ORF">PPYR1160_LOCUS12673</name>
</gene>
<dbReference type="SUPFAM" id="SSF54695">
    <property type="entry name" value="POZ domain"/>
    <property type="match status" value="1"/>
</dbReference>
<feature type="domain" description="BTB" evidence="3">
    <location>
        <begin position="80"/>
        <end position="144"/>
    </location>
</feature>
<dbReference type="InterPro" id="IPR000210">
    <property type="entry name" value="BTB/POZ_dom"/>
</dbReference>
<dbReference type="Gene3D" id="1.25.40.420">
    <property type="match status" value="1"/>
</dbReference>
<protein>
    <recommendedName>
        <fullName evidence="3">BTB domain-containing protein</fullName>
    </recommendedName>
</protein>
<dbReference type="SUPFAM" id="SSF50965">
    <property type="entry name" value="Galactose oxidase, central domain"/>
    <property type="match status" value="1"/>
</dbReference>
<keyword evidence="2" id="KW-0677">Repeat</keyword>
<dbReference type="InterPro" id="IPR015915">
    <property type="entry name" value="Kelch-typ_b-propeller"/>
</dbReference>
<evidence type="ECO:0000259" key="3">
    <source>
        <dbReference type="PROSITE" id="PS50097"/>
    </source>
</evidence>
<dbReference type="Gene3D" id="2.120.10.80">
    <property type="entry name" value="Kelch-type beta propeller"/>
    <property type="match status" value="1"/>
</dbReference>
<evidence type="ECO:0000313" key="4">
    <source>
        <dbReference type="EMBL" id="CAD8263171.1"/>
    </source>
</evidence>
<sequence>MHEYDLETQTWTPMLLEGDVPSGRSSLVAQVHRNSLYIFGGYNGKEVLNDFYEYRFQHLSIAPSAFLSEMRSLVNNQMFSDVTFIVDGIPIYATRAHLAARCEHFRAMLYGEMREASSEEIVIHDIRHDTFLKLLEYLYTDQVEDLTAESATPLLIAAEQYLLERLKGICEGIIRQSITVENVIGIFMAAHRHNALRLREIVLEYILANLEDVKRTRHFQELKDEPELLMEIIMRQQTPT</sequence>
<dbReference type="PROSITE" id="PS50097">
    <property type="entry name" value="BTB"/>
    <property type="match status" value="1"/>
</dbReference>
<dbReference type="InterPro" id="IPR011043">
    <property type="entry name" value="Gal_Oxase/kelch_b-propeller"/>
</dbReference>
<dbReference type="CDD" id="cd14733">
    <property type="entry name" value="BACK"/>
    <property type="match status" value="1"/>
</dbReference>
<dbReference type="InterPro" id="IPR011333">
    <property type="entry name" value="SKP1/BTB/POZ_sf"/>
</dbReference>
<dbReference type="Pfam" id="PF01344">
    <property type="entry name" value="Kelch_1"/>
    <property type="match status" value="1"/>
</dbReference>